<sequence length="309" mass="33066">MVASEPTPTQIAEMRAFNRFYTRVVGALEAHLLASPFTLGEARVIYEVATRHQVSAAELSRQLGLDAGYLSRLLYKLVEAGIIALSPNPSDRRQNLIALTTDGDAAFARLDSASIVAVGGLLAPLAAGDRAGLVAAMANIRRLLGDDMPSAPVVLRPPRPGDIGHIVGRQAAIYADEYGWDASYEGLAAEIAGKFVQEHDPAREACIVAERAGEVVGSVFLVDAGDGVAQLRLLYVEPSARGLGIGKSLVAQCIAQARAFGYRRIKLWTQSVLVPARKIYAAAGFTLVRADQTHSFGQDLTSEFWELPL</sequence>
<dbReference type="Pfam" id="PF12802">
    <property type="entry name" value="MarR_2"/>
    <property type="match status" value="1"/>
</dbReference>
<dbReference type="RefSeq" id="WP_281734548.1">
    <property type="nucleotide sequence ID" value="NZ_JAKETQ010000001.1"/>
</dbReference>
<dbReference type="PANTHER" id="PTHR13947:SF37">
    <property type="entry name" value="LD18367P"/>
    <property type="match status" value="1"/>
</dbReference>
<dbReference type="GO" id="GO:0003700">
    <property type="term" value="F:DNA-binding transcription factor activity"/>
    <property type="evidence" value="ECO:0007669"/>
    <property type="project" value="InterPro"/>
</dbReference>
<dbReference type="Pfam" id="PF00583">
    <property type="entry name" value="Acetyltransf_1"/>
    <property type="match status" value="1"/>
</dbReference>
<dbReference type="PANTHER" id="PTHR13947">
    <property type="entry name" value="GNAT FAMILY N-ACETYLTRANSFERASE"/>
    <property type="match status" value="1"/>
</dbReference>
<protein>
    <submittedName>
        <fullName evidence="4">Helix-turn-helix domain-containing GNAT family N-acetyltransferase</fullName>
    </submittedName>
</protein>
<dbReference type="InterPro" id="IPR036388">
    <property type="entry name" value="WH-like_DNA-bd_sf"/>
</dbReference>
<dbReference type="CDD" id="cd04301">
    <property type="entry name" value="NAT_SF"/>
    <property type="match status" value="1"/>
</dbReference>
<accession>A0AA41QIJ8</accession>
<dbReference type="SUPFAM" id="SSF46785">
    <property type="entry name" value="Winged helix' DNA-binding domain"/>
    <property type="match status" value="1"/>
</dbReference>
<dbReference type="InterPro" id="IPR000835">
    <property type="entry name" value="HTH_MarR-typ"/>
</dbReference>
<evidence type="ECO:0000256" key="1">
    <source>
        <dbReference type="ARBA" id="ARBA00022679"/>
    </source>
</evidence>
<dbReference type="InterPro" id="IPR036390">
    <property type="entry name" value="WH_DNA-bd_sf"/>
</dbReference>
<dbReference type="InterPro" id="IPR016181">
    <property type="entry name" value="Acyl_CoA_acyltransferase"/>
</dbReference>
<dbReference type="SUPFAM" id="SSF55729">
    <property type="entry name" value="Acyl-CoA N-acyltransferases (Nat)"/>
    <property type="match status" value="1"/>
</dbReference>
<reference evidence="4" key="1">
    <citation type="submission" date="2022-03" db="EMBL/GenBank/DDBJ databases">
        <title>The complete genome sequence of a Methyloterrigena soli.</title>
        <authorList>
            <person name="Zi Z."/>
        </authorList>
    </citation>
    <scope>NUCLEOTIDE SEQUENCE</scope>
    <source>
        <strain evidence="4">M48</strain>
    </source>
</reference>
<dbReference type="AlphaFoldDB" id="A0AA41QIJ8"/>
<feature type="domain" description="N-acetyltransferase" evidence="3">
    <location>
        <begin position="153"/>
        <end position="309"/>
    </location>
</feature>
<dbReference type="EMBL" id="JALAZD010000001">
    <property type="protein sequence ID" value="MCI0125254.1"/>
    <property type="molecule type" value="Genomic_DNA"/>
</dbReference>
<organism evidence="4 5">
    <name type="scientific">Paradevosia shaoguanensis</name>
    <dbReference type="NCBI Taxonomy" id="1335043"/>
    <lineage>
        <taxon>Bacteria</taxon>
        <taxon>Pseudomonadati</taxon>
        <taxon>Pseudomonadota</taxon>
        <taxon>Alphaproteobacteria</taxon>
        <taxon>Hyphomicrobiales</taxon>
        <taxon>Devosiaceae</taxon>
        <taxon>Paradevosia</taxon>
    </lineage>
</organism>
<dbReference type="InterPro" id="IPR050769">
    <property type="entry name" value="NAT_camello-type"/>
</dbReference>
<gene>
    <name evidence="4" type="ORF">ML536_00285</name>
</gene>
<dbReference type="InterPro" id="IPR000182">
    <property type="entry name" value="GNAT_dom"/>
</dbReference>
<evidence type="ECO:0000313" key="4">
    <source>
        <dbReference type="EMBL" id="MCI0125254.1"/>
    </source>
</evidence>
<evidence type="ECO:0000259" key="3">
    <source>
        <dbReference type="PROSITE" id="PS51186"/>
    </source>
</evidence>
<dbReference type="SMART" id="SM00347">
    <property type="entry name" value="HTH_MARR"/>
    <property type="match status" value="1"/>
</dbReference>
<dbReference type="PRINTS" id="PR00598">
    <property type="entry name" value="HTHMARR"/>
</dbReference>
<dbReference type="PROSITE" id="PS51186">
    <property type="entry name" value="GNAT"/>
    <property type="match status" value="1"/>
</dbReference>
<dbReference type="Proteomes" id="UP001156140">
    <property type="component" value="Unassembled WGS sequence"/>
</dbReference>
<keyword evidence="5" id="KW-1185">Reference proteome</keyword>
<keyword evidence="1" id="KW-0808">Transferase</keyword>
<proteinExistence type="predicted"/>
<evidence type="ECO:0000259" key="2">
    <source>
        <dbReference type="PROSITE" id="PS50995"/>
    </source>
</evidence>
<comment type="caution">
    <text evidence="4">The sequence shown here is derived from an EMBL/GenBank/DDBJ whole genome shotgun (WGS) entry which is preliminary data.</text>
</comment>
<dbReference type="Gene3D" id="1.10.10.10">
    <property type="entry name" value="Winged helix-like DNA-binding domain superfamily/Winged helix DNA-binding domain"/>
    <property type="match status" value="1"/>
</dbReference>
<evidence type="ECO:0000313" key="5">
    <source>
        <dbReference type="Proteomes" id="UP001156140"/>
    </source>
</evidence>
<dbReference type="PROSITE" id="PS50995">
    <property type="entry name" value="HTH_MARR_2"/>
    <property type="match status" value="1"/>
</dbReference>
<name>A0AA41QIJ8_9HYPH</name>
<feature type="domain" description="HTH marR-type" evidence="2">
    <location>
        <begin position="1"/>
        <end position="142"/>
    </location>
</feature>
<dbReference type="Gene3D" id="3.40.630.30">
    <property type="match status" value="1"/>
</dbReference>
<dbReference type="GO" id="GO:0008080">
    <property type="term" value="F:N-acetyltransferase activity"/>
    <property type="evidence" value="ECO:0007669"/>
    <property type="project" value="InterPro"/>
</dbReference>